<dbReference type="GO" id="GO:0007094">
    <property type="term" value="P:mitotic spindle assembly checkpoint signaling"/>
    <property type="evidence" value="ECO:0007669"/>
    <property type="project" value="InterPro"/>
</dbReference>
<dbReference type="InterPro" id="IPR008271">
    <property type="entry name" value="Ser/Thr_kinase_AS"/>
</dbReference>
<dbReference type="Gene3D" id="6.10.20.170">
    <property type="match status" value="1"/>
</dbReference>
<evidence type="ECO:0000256" key="1">
    <source>
        <dbReference type="ARBA" id="ARBA00004629"/>
    </source>
</evidence>
<dbReference type="PANTHER" id="PTHR14030">
    <property type="entry name" value="MITOTIC CHECKPOINT SERINE/THREONINE-PROTEIN KINASE BUB1"/>
    <property type="match status" value="1"/>
</dbReference>
<dbReference type="InterPro" id="IPR015661">
    <property type="entry name" value="Bub1/Mad3"/>
</dbReference>
<feature type="compositionally biased region" description="Pro residues" evidence="5">
    <location>
        <begin position="347"/>
        <end position="362"/>
    </location>
</feature>
<dbReference type="OrthoDB" id="248495at2759"/>
<feature type="compositionally biased region" description="Basic and acidic residues" evidence="5">
    <location>
        <begin position="528"/>
        <end position="537"/>
    </location>
</feature>
<dbReference type="InterPro" id="IPR012572">
    <property type="entry name" value="Mad3/Bub1_II"/>
</dbReference>
<dbReference type="Gene3D" id="1.10.510.10">
    <property type="entry name" value="Transferase(Phosphotransferase) domain 1"/>
    <property type="match status" value="1"/>
</dbReference>
<sequence>MHPPALPSLQTMVLELQENQTQSMVTVQEPQQPRSLSERVCSKSGGLILKSLVTGLSRRAAVVINIYEKNVNVDVGMDRAIGLTSSDAKETSRIRLLETSMIKWSRDHVTDASKRAPLPKLFDIVHRDHILKAPSGLLMDPEKVAQLAKKREHYRERLSVALTEDADPLAAYVEFVQWTAEAYKEDIVHSGLIELLDEATRHFLEDDAYKSDLRYLKLWLLYAKHVEDPIVIYALLLSKGIGKIYAQTYQEYAEALHKRGRLDEADKVYQLGIQHRARPFEPLKRQYEEFKARTLVPRKSPSRSLRWQNATSDTQALRKDPLKNHPAASAQSSRPSRKASESESSSMPPPSNLPPSVQPQPQPRSSIEHPYKLMLAPPAPGKRPEKLRFNLRLLFTEDGVEYSMQEARARSMGLLGKKWGPPPEAARPRVSFAGAGEGKGGGTRTTTRRFAAGAEPTVTLATKEALADVFGMYNSPDKSMRYGSIAGSKHAPVRRIDPVTPVPLQALPRVVSNENSVTGPSKTPFRPFVDENTRKENQTPANLPKMQPVEPAPATKDENVRGLKKLVIQTDSDEVKPPPVFSLTPASATYRDRPHGRLDVFADEAGKCSAEGVFRPASAKPDSSGAPKLMPFSDKNAPKVFSRPLPRSENVAAPAPAFTPFAEKEAKPSQPLANSTSGRAVLSERTPLRPVFAPPQTDDEHEQEHEEEKEKEEHHMQEQAEQDAPDPDTPTTDSEDDPANHEPFEIGRHVPRDPLTSESSEDADDYDDEPFENEGYVHPADQPIPIEGEDSLYDDASAFDDVDDHTGGYQAPLGGRFGQFDVMTPITERTFEFTMSTRGSGTPGLTVHQDAVEAAVQLAAELQEDREDDEDEGEVGHIEERTGTLSLADALGVASSFKPPNPCNPFDPSIISTLLRLIPADSAFHDLRTSESQQLEALQKFAKKKSRRASGNSSSSRSMSDADSVEVHLQGRRFAVVDKLGEGGFGTVFEAIDLDMAGRHGDDDDDDFDGDNDDDDDDDEKNRVALKVVKPRNLWEFHVLRRIHTTLPANLRRSIIAPQALYAFKDESFLVLELRKQGTLLDIVNRAPSAGITQQGACLDELLVMFFSIELLRLIEGLHRAGFIHGDMKIDNCLLRLEDVPGPASAWESVYQPSGAGGWSYKGIKLIDFGRTIDTRLFPAGQRYVAEWPTDARDCFEAREGRPWTFQADYYGLAGIIYCLLYGKYIEASSVVPAAAPSPSADGKVHQKLATPFKRYWQGELWTRLFDLLLNPTLVRPDGKLPVSDELAALREEMETWLQANCNRASNSLKGLLKKVGLAVLGGKDAR</sequence>
<feature type="compositionally biased region" description="Acidic residues" evidence="5">
    <location>
        <begin position="759"/>
        <end position="772"/>
    </location>
</feature>
<feature type="compositionally biased region" description="Basic and acidic residues" evidence="5">
    <location>
        <begin position="702"/>
        <end position="718"/>
    </location>
</feature>
<feature type="domain" description="Protein kinase" evidence="6">
    <location>
        <begin position="974"/>
        <end position="1298"/>
    </location>
</feature>
<evidence type="ECO:0000313" key="8">
    <source>
        <dbReference type="EMBL" id="CDO73724.1"/>
    </source>
</evidence>
<evidence type="ECO:0000256" key="3">
    <source>
        <dbReference type="ARBA" id="ARBA00022838"/>
    </source>
</evidence>
<dbReference type="PANTHER" id="PTHR14030:SF4">
    <property type="entry name" value="BUB1 KINASE, ISOFORM A-RELATED"/>
    <property type="match status" value="1"/>
</dbReference>
<protein>
    <recommendedName>
        <fullName evidence="10">Protein kinase domain-containing protein</fullName>
    </recommendedName>
</protein>
<feature type="compositionally biased region" description="Basic and acidic residues" evidence="5">
    <location>
        <begin position="738"/>
        <end position="752"/>
    </location>
</feature>
<reference evidence="8" key="1">
    <citation type="submission" date="2014-01" db="EMBL/GenBank/DDBJ databases">
        <title>The genome of the white-rot fungus Pycnoporus cinnabarinus: a basidiomycete model with a versatile arsenal for lignocellulosic biomass breakdown.</title>
        <authorList>
            <person name="Levasseur A."/>
            <person name="Lomascolo A."/>
            <person name="Ruiz-Duenas F.J."/>
            <person name="Uzan E."/>
            <person name="Piumi F."/>
            <person name="Kues U."/>
            <person name="Ram A.F.J."/>
            <person name="Murat C."/>
            <person name="Haon M."/>
            <person name="Benoit I."/>
            <person name="Arfi Y."/>
            <person name="Chevret D."/>
            <person name="Drula E."/>
            <person name="Kwon M.J."/>
            <person name="Gouret P."/>
            <person name="Lesage-Meessen L."/>
            <person name="Lombard V."/>
            <person name="Mariette J."/>
            <person name="Noirot C."/>
            <person name="Park J."/>
            <person name="Patyshakuliyeva A."/>
            <person name="Wieneger R.A.B."/>
            <person name="Wosten H.A.B."/>
            <person name="Martin F."/>
            <person name="Coutinho P.M."/>
            <person name="de Vries R."/>
            <person name="Martinez A.T."/>
            <person name="Klopp C."/>
            <person name="Pontarotti P."/>
            <person name="Henrissat B."/>
            <person name="Record E."/>
        </authorList>
    </citation>
    <scope>NUCLEOTIDE SEQUENCE [LARGE SCALE GENOMIC DNA]</scope>
    <source>
        <strain evidence="8">BRFM137</strain>
    </source>
</reference>
<dbReference type="InterPro" id="IPR000719">
    <property type="entry name" value="Prot_kinase_dom"/>
</dbReference>
<dbReference type="PROSITE" id="PS00108">
    <property type="entry name" value="PROTEIN_KINASE_ST"/>
    <property type="match status" value="1"/>
</dbReference>
<evidence type="ECO:0000256" key="2">
    <source>
        <dbReference type="ARBA" id="ARBA00022454"/>
    </source>
</evidence>
<evidence type="ECO:0000256" key="4">
    <source>
        <dbReference type="ARBA" id="ARBA00023328"/>
    </source>
</evidence>
<dbReference type="GO" id="GO:0004672">
    <property type="term" value="F:protein kinase activity"/>
    <property type="evidence" value="ECO:0007669"/>
    <property type="project" value="InterPro"/>
</dbReference>
<name>A0A060SNC4_PYCCI</name>
<comment type="caution">
    <text evidence="8">The sequence shown here is derived from an EMBL/GenBank/DDBJ whole genome shotgun (WGS) entry which is preliminary data.</text>
</comment>
<accession>A0A060SNC4</accession>
<dbReference type="InterPro" id="IPR011009">
    <property type="entry name" value="Kinase-like_dom_sf"/>
</dbReference>
<dbReference type="OMA" id="NCEKGVG"/>
<dbReference type="GO" id="GO:0000776">
    <property type="term" value="C:kinetochore"/>
    <property type="evidence" value="ECO:0007669"/>
    <property type="project" value="UniProtKB-KW"/>
</dbReference>
<evidence type="ECO:0000259" key="7">
    <source>
        <dbReference type="PROSITE" id="PS51489"/>
    </source>
</evidence>
<dbReference type="Proteomes" id="UP000029665">
    <property type="component" value="Unassembled WGS sequence"/>
</dbReference>
<feature type="compositionally biased region" description="Low complexity" evidence="5">
    <location>
        <begin position="949"/>
        <end position="962"/>
    </location>
</feature>
<dbReference type="GO" id="GO:0032991">
    <property type="term" value="C:protein-containing complex"/>
    <property type="evidence" value="ECO:0007669"/>
    <property type="project" value="UniProtKB-ARBA"/>
</dbReference>
<dbReference type="CDD" id="cd13981">
    <property type="entry name" value="STKc_Bub1_BubR1"/>
    <property type="match status" value="1"/>
</dbReference>
<dbReference type="SMART" id="SM00220">
    <property type="entry name" value="S_TKc"/>
    <property type="match status" value="1"/>
</dbReference>
<keyword evidence="2" id="KW-0158">Chromosome</keyword>
<dbReference type="GO" id="GO:0005524">
    <property type="term" value="F:ATP binding"/>
    <property type="evidence" value="ECO:0007669"/>
    <property type="project" value="InterPro"/>
</dbReference>
<evidence type="ECO:0000256" key="5">
    <source>
        <dbReference type="SAM" id="MobiDB-lite"/>
    </source>
</evidence>
<feature type="region of interest" description="Disordered" evidence="5">
    <location>
        <begin position="1000"/>
        <end position="1019"/>
    </location>
</feature>
<evidence type="ECO:0000259" key="6">
    <source>
        <dbReference type="PROSITE" id="PS50011"/>
    </source>
</evidence>
<dbReference type="GO" id="GO:0005634">
    <property type="term" value="C:nucleus"/>
    <property type="evidence" value="ECO:0007669"/>
    <property type="project" value="TreeGrafter"/>
</dbReference>
<dbReference type="PROSITE" id="PS51489">
    <property type="entry name" value="BUB1_N"/>
    <property type="match status" value="1"/>
</dbReference>
<dbReference type="HOGENOM" id="CLU_002115_1_0_1"/>
<evidence type="ECO:0000313" key="9">
    <source>
        <dbReference type="Proteomes" id="UP000029665"/>
    </source>
</evidence>
<proteinExistence type="predicted"/>
<dbReference type="EMBL" id="CCBP010000123">
    <property type="protein sequence ID" value="CDO73724.1"/>
    <property type="molecule type" value="Genomic_DNA"/>
</dbReference>
<feature type="domain" description="BUB1 N-terminal" evidence="7">
    <location>
        <begin position="154"/>
        <end position="321"/>
    </location>
</feature>
<dbReference type="Pfam" id="PF08311">
    <property type="entry name" value="Mad3_BUB1_I"/>
    <property type="match status" value="1"/>
</dbReference>
<feature type="compositionally biased region" description="Polar residues" evidence="5">
    <location>
        <begin position="302"/>
        <end position="315"/>
    </location>
</feature>
<dbReference type="SMART" id="SM00777">
    <property type="entry name" value="Mad3_BUB1_I"/>
    <property type="match status" value="1"/>
</dbReference>
<keyword evidence="3" id="KW-0995">Kinetochore</keyword>
<feature type="region of interest" description="Disordered" evidence="5">
    <location>
        <begin position="513"/>
        <end position="557"/>
    </location>
</feature>
<gene>
    <name evidence="8" type="ORF">BN946_scf185015.g52</name>
</gene>
<feature type="compositionally biased region" description="Low complexity" evidence="5">
    <location>
        <begin position="652"/>
        <end position="661"/>
    </location>
</feature>
<dbReference type="Pfam" id="PF00069">
    <property type="entry name" value="Pkinase"/>
    <property type="match status" value="1"/>
</dbReference>
<keyword evidence="9" id="KW-1185">Reference proteome</keyword>
<feature type="region of interest" description="Disordered" evidence="5">
    <location>
        <begin position="940"/>
        <end position="964"/>
    </location>
</feature>
<dbReference type="STRING" id="5643.A0A060SNC4"/>
<feature type="compositionally biased region" description="Acidic residues" evidence="5">
    <location>
        <begin position="1003"/>
        <end position="1019"/>
    </location>
</feature>
<evidence type="ECO:0008006" key="10">
    <source>
        <dbReference type="Google" id="ProtNLM"/>
    </source>
</evidence>
<organism evidence="8 9">
    <name type="scientific">Pycnoporus cinnabarinus</name>
    <name type="common">Cinnabar-red polypore</name>
    <name type="synonym">Trametes cinnabarina</name>
    <dbReference type="NCBI Taxonomy" id="5643"/>
    <lineage>
        <taxon>Eukaryota</taxon>
        <taxon>Fungi</taxon>
        <taxon>Dikarya</taxon>
        <taxon>Basidiomycota</taxon>
        <taxon>Agaricomycotina</taxon>
        <taxon>Agaricomycetes</taxon>
        <taxon>Polyporales</taxon>
        <taxon>Polyporaceae</taxon>
        <taxon>Trametes</taxon>
    </lineage>
</organism>
<dbReference type="SUPFAM" id="SSF56112">
    <property type="entry name" value="Protein kinase-like (PK-like)"/>
    <property type="match status" value="1"/>
</dbReference>
<dbReference type="InterPro" id="IPR013212">
    <property type="entry name" value="Mad3/Bub1_I"/>
</dbReference>
<dbReference type="Pfam" id="PF08171">
    <property type="entry name" value="Mad3_BUB1_II"/>
    <property type="match status" value="1"/>
</dbReference>
<keyword evidence="4" id="KW-0137">Centromere</keyword>
<feature type="region of interest" description="Disordered" evidence="5">
    <location>
        <begin position="613"/>
        <end position="790"/>
    </location>
</feature>
<dbReference type="Gene3D" id="1.25.40.430">
    <property type="match status" value="1"/>
</dbReference>
<dbReference type="PROSITE" id="PS50011">
    <property type="entry name" value="PROTEIN_KINASE_DOM"/>
    <property type="match status" value="1"/>
</dbReference>
<feature type="region of interest" description="Disordered" evidence="5">
    <location>
        <begin position="300"/>
        <end position="366"/>
    </location>
</feature>
<comment type="subcellular location">
    <subcellularLocation>
        <location evidence="1">Chromosome</location>
        <location evidence="1">Centromere</location>
        <location evidence="1">Kinetochore</location>
    </subcellularLocation>
</comment>
<dbReference type="GO" id="GO:0051754">
    <property type="term" value="P:meiotic sister chromatid cohesion, centromeric"/>
    <property type="evidence" value="ECO:0007669"/>
    <property type="project" value="TreeGrafter"/>
</dbReference>